<comment type="caution">
    <text evidence="3">The sequence shown here is derived from an EMBL/GenBank/DDBJ whole genome shotgun (WGS) entry which is preliminary data.</text>
</comment>
<reference evidence="3" key="2">
    <citation type="journal article" date="2018" name="BMC Genomics">
        <title>Whole genome sequencing and function prediction of 133 gut anaerobes isolated from chicken caecum in pure cultures.</title>
        <authorList>
            <person name="Medvecky M."/>
            <person name="Cejkova D."/>
            <person name="Polansky O."/>
            <person name="Karasova D."/>
            <person name="Kubasova T."/>
            <person name="Cizek A."/>
            <person name="Rychlik I."/>
        </authorList>
    </citation>
    <scope>NUCLEOTIDE SEQUENCE</scope>
    <source>
        <strain evidence="3">An144</strain>
    </source>
</reference>
<keyword evidence="1" id="KW-0812">Transmembrane</keyword>
<protein>
    <submittedName>
        <fullName evidence="3">Uncharacterized protein</fullName>
    </submittedName>
</protein>
<keyword evidence="1" id="KW-1133">Transmembrane helix</keyword>
<reference evidence="2" key="3">
    <citation type="submission" date="2023-03" db="EMBL/GenBank/DDBJ databases">
        <authorList>
            <person name="Shen W."/>
            <person name="Cai J."/>
        </authorList>
    </citation>
    <scope>NUCLEOTIDE SEQUENCE</scope>
    <source>
        <strain evidence="2">B245-2</strain>
    </source>
</reference>
<dbReference type="RefSeq" id="WP_016251950.1">
    <property type="nucleotide sequence ID" value="NZ_CP010060.1"/>
</dbReference>
<dbReference type="Proteomes" id="UP001255696">
    <property type="component" value="Unassembled WGS sequence"/>
</dbReference>
<reference evidence="4" key="1">
    <citation type="submission" date="2017-04" db="EMBL/GenBank/DDBJ databases">
        <title>Function of individual gut microbiota members based on whole genome sequencing of pure cultures obtained from chicken caecum.</title>
        <authorList>
            <person name="Medvecky M."/>
            <person name="Cejkova D."/>
            <person name="Polansky O."/>
            <person name="Karasova D."/>
            <person name="Kubasova T."/>
            <person name="Cizek A."/>
            <person name="Rychlik I."/>
        </authorList>
    </citation>
    <scope>NUCLEOTIDE SEQUENCE [LARGE SCALE GENOMIC DNA]</scope>
    <source>
        <strain evidence="4">An144</strain>
    </source>
</reference>
<accession>A0A0H2Q2Y4</accession>
<evidence type="ECO:0000313" key="2">
    <source>
        <dbReference type="EMBL" id="MDT2795874.1"/>
    </source>
</evidence>
<evidence type="ECO:0000256" key="1">
    <source>
        <dbReference type="SAM" id="Phobius"/>
    </source>
</evidence>
<sequence>MNYKDLILKDIKKGILLVGSCILLIICCVITMISYSNHRLLDASNQEKITFSYVIPNAAAETKDNHLFHISAYITLEGTRKELLTATNKNDAPLLLMHPIPTDELFNNQLNDQMKTKLFKSFEKTVKVNLADYTTMSVISSFDEISYSFKTDLKDSLAKDHIKVKHVQFSYSE</sequence>
<dbReference type="AlphaFoldDB" id="A0A0H2Q2Y4"/>
<dbReference type="Proteomes" id="UP000196074">
    <property type="component" value="Unassembled WGS sequence"/>
</dbReference>
<name>A0A0H2Q2Y4_9ENTE</name>
<evidence type="ECO:0000313" key="3">
    <source>
        <dbReference type="EMBL" id="OUQ11170.1"/>
    </source>
</evidence>
<proteinExistence type="predicted"/>
<evidence type="ECO:0000313" key="4">
    <source>
        <dbReference type="Proteomes" id="UP000196074"/>
    </source>
</evidence>
<dbReference type="EMBL" id="NFLC01000004">
    <property type="protein sequence ID" value="OUQ11170.1"/>
    <property type="molecule type" value="Genomic_DNA"/>
</dbReference>
<organism evidence="3 4">
    <name type="scientific">Enterococcus cecorum</name>
    <dbReference type="NCBI Taxonomy" id="44008"/>
    <lineage>
        <taxon>Bacteria</taxon>
        <taxon>Bacillati</taxon>
        <taxon>Bacillota</taxon>
        <taxon>Bacilli</taxon>
        <taxon>Lactobacillales</taxon>
        <taxon>Enterococcaceae</taxon>
        <taxon>Enterococcus</taxon>
    </lineage>
</organism>
<dbReference type="EMBL" id="JARQBI010000002">
    <property type="protein sequence ID" value="MDT2795874.1"/>
    <property type="molecule type" value="Genomic_DNA"/>
</dbReference>
<feature type="transmembrane region" description="Helical" evidence="1">
    <location>
        <begin position="14"/>
        <end position="35"/>
    </location>
</feature>
<keyword evidence="1" id="KW-0472">Membrane</keyword>
<gene>
    <name evidence="3" type="ORF">B5E88_02945</name>
    <name evidence="2" type="ORF">P7H47_01115</name>
</gene>